<evidence type="ECO:0000313" key="2">
    <source>
        <dbReference type="Proteomes" id="UP000076532"/>
    </source>
</evidence>
<sequence length="183" mass="20125">MSNSLSAAVDDPIIGFNRELERAQENMTASLKQACTSLHAAVENACNNYEAAASGAHRAWEGTIRTALEVLRDTTALQDLHKKAEESIRQQYSSMTDIVLGNAFHANYDFTPNMYPVIHSSNLQDAGQQGEYSGTPQGQFLPDQEGVYGGNPVTVNYTQDPALMYHAFGNSTAGYEQHQEYQE</sequence>
<dbReference type="Proteomes" id="UP000076532">
    <property type="component" value="Unassembled WGS sequence"/>
</dbReference>
<protein>
    <submittedName>
        <fullName evidence="1">Uncharacterized protein</fullName>
    </submittedName>
</protein>
<dbReference type="AlphaFoldDB" id="A0A166IHB2"/>
<gene>
    <name evidence="1" type="ORF">FIBSPDRAFT_892405</name>
</gene>
<proteinExistence type="predicted"/>
<organism evidence="1 2">
    <name type="scientific">Athelia psychrophila</name>
    <dbReference type="NCBI Taxonomy" id="1759441"/>
    <lineage>
        <taxon>Eukaryota</taxon>
        <taxon>Fungi</taxon>
        <taxon>Dikarya</taxon>
        <taxon>Basidiomycota</taxon>
        <taxon>Agaricomycotina</taxon>
        <taxon>Agaricomycetes</taxon>
        <taxon>Agaricomycetidae</taxon>
        <taxon>Atheliales</taxon>
        <taxon>Atheliaceae</taxon>
        <taxon>Athelia</taxon>
    </lineage>
</organism>
<evidence type="ECO:0000313" key="1">
    <source>
        <dbReference type="EMBL" id="KZP19822.1"/>
    </source>
</evidence>
<accession>A0A166IHB2</accession>
<keyword evidence="2" id="KW-1185">Reference proteome</keyword>
<name>A0A166IHB2_9AGAM</name>
<reference evidence="1 2" key="1">
    <citation type="journal article" date="2016" name="Mol. Biol. Evol.">
        <title>Comparative Genomics of Early-Diverging Mushroom-Forming Fungi Provides Insights into the Origins of Lignocellulose Decay Capabilities.</title>
        <authorList>
            <person name="Nagy L.G."/>
            <person name="Riley R."/>
            <person name="Tritt A."/>
            <person name="Adam C."/>
            <person name="Daum C."/>
            <person name="Floudas D."/>
            <person name="Sun H."/>
            <person name="Yadav J.S."/>
            <person name="Pangilinan J."/>
            <person name="Larsson K.H."/>
            <person name="Matsuura K."/>
            <person name="Barry K."/>
            <person name="Labutti K."/>
            <person name="Kuo R."/>
            <person name="Ohm R.A."/>
            <person name="Bhattacharya S.S."/>
            <person name="Shirouzu T."/>
            <person name="Yoshinaga Y."/>
            <person name="Martin F.M."/>
            <person name="Grigoriev I.V."/>
            <person name="Hibbett D.S."/>
        </authorList>
    </citation>
    <scope>NUCLEOTIDE SEQUENCE [LARGE SCALE GENOMIC DNA]</scope>
    <source>
        <strain evidence="1 2">CBS 109695</strain>
    </source>
</reference>
<dbReference type="EMBL" id="KV417560">
    <property type="protein sequence ID" value="KZP19822.1"/>
    <property type="molecule type" value="Genomic_DNA"/>
</dbReference>